<proteinExistence type="predicted"/>
<sequence>IKYRLKPEQYELIGKTIEDFDQNFIEQVNVLFYEISDFINKRPFFVMNEPLLDCDPQTDHITPKSVLPFFQNMLDEKCTLLKQISLNSFIQVLDYNTKEICISKDQAISDLLDKQREFHH</sequence>
<organism evidence="1">
    <name type="scientific">Trepomonas sp. PC1</name>
    <dbReference type="NCBI Taxonomy" id="1076344"/>
    <lineage>
        <taxon>Eukaryota</taxon>
        <taxon>Metamonada</taxon>
        <taxon>Diplomonadida</taxon>
        <taxon>Hexamitidae</taxon>
        <taxon>Hexamitinae</taxon>
        <taxon>Trepomonas</taxon>
    </lineage>
</organism>
<feature type="non-terminal residue" evidence="1">
    <location>
        <position position="1"/>
    </location>
</feature>
<feature type="non-terminal residue" evidence="1">
    <location>
        <position position="120"/>
    </location>
</feature>
<protein>
    <submittedName>
        <fullName evidence="1">Uncharacterized protein</fullName>
    </submittedName>
</protein>
<reference evidence="1" key="1">
    <citation type="submission" date="2015-07" db="EMBL/GenBank/DDBJ databases">
        <title>Adaptation to a free-living lifestyle via gene acquisitions in the diplomonad Trepomonas sp. PC1.</title>
        <authorList>
            <person name="Xu F."/>
            <person name="Jerlstrom-Hultqvist J."/>
            <person name="Kolisko M."/>
            <person name="Simpson A.G.B."/>
            <person name="Roger A.J."/>
            <person name="Svard S.G."/>
            <person name="Andersson J.O."/>
        </authorList>
    </citation>
    <scope>NUCLEOTIDE SEQUENCE</scope>
    <source>
        <strain evidence="1">PC1</strain>
    </source>
</reference>
<accession>A0A146KFT1</accession>
<gene>
    <name evidence="1" type="ORF">TPC1_12498</name>
</gene>
<evidence type="ECO:0000313" key="1">
    <source>
        <dbReference type="EMBL" id="JAP94744.1"/>
    </source>
</evidence>
<dbReference type="AlphaFoldDB" id="A0A146KFT1"/>
<dbReference type="EMBL" id="GDID01001862">
    <property type="protein sequence ID" value="JAP94744.1"/>
    <property type="molecule type" value="Transcribed_RNA"/>
</dbReference>
<name>A0A146KFT1_9EUKA</name>